<dbReference type="PANTHER" id="PTHR38166">
    <property type="entry name" value="C2H2-TYPE DOMAIN-CONTAINING PROTEIN-RELATED"/>
    <property type="match status" value="1"/>
</dbReference>
<evidence type="ECO:0000313" key="3">
    <source>
        <dbReference type="Proteomes" id="UP000730481"/>
    </source>
</evidence>
<organism evidence="2 3">
    <name type="scientific">Fusarium beomiforme</name>
    <dbReference type="NCBI Taxonomy" id="44412"/>
    <lineage>
        <taxon>Eukaryota</taxon>
        <taxon>Fungi</taxon>
        <taxon>Dikarya</taxon>
        <taxon>Ascomycota</taxon>
        <taxon>Pezizomycotina</taxon>
        <taxon>Sordariomycetes</taxon>
        <taxon>Hypocreomycetidae</taxon>
        <taxon>Hypocreales</taxon>
        <taxon>Nectriaceae</taxon>
        <taxon>Fusarium</taxon>
        <taxon>Fusarium burgessii species complex</taxon>
    </lineage>
</organism>
<keyword evidence="3" id="KW-1185">Reference proteome</keyword>
<dbReference type="Proteomes" id="UP000730481">
    <property type="component" value="Unassembled WGS sequence"/>
</dbReference>
<evidence type="ECO:0000313" key="2">
    <source>
        <dbReference type="EMBL" id="KAF4337740.1"/>
    </source>
</evidence>
<dbReference type="EMBL" id="PVQB02000386">
    <property type="protein sequence ID" value="KAF4337740.1"/>
    <property type="molecule type" value="Genomic_DNA"/>
</dbReference>
<reference evidence="2" key="2">
    <citation type="submission" date="2020-02" db="EMBL/GenBank/DDBJ databases">
        <title>Identification and distribution of gene clusters putatively required for synthesis of sphingolipid metabolism inhibitors in phylogenetically diverse species of the filamentous fungus Fusarium.</title>
        <authorList>
            <person name="Kim H.-S."/>
            <person name="Busman M."/>
            <person name="Brown D.W."/>
            <person name="Divon H."/>
            <person name="Uhlig S."/>
            <person name="Proctor R.H."/>
        </authorList>
    </citation>
    <scope>NUCLEOTIDE SEQUENCE</scope>
    <source>
        <strain evidence="2">NRRL 25174</strain>
    </source>
</reference>
<sequence length="483" mass="53757">MGFTFFEPHHWALFNSHQSSTSGSYKGFTKRLLSSRRKRIKGDIDLTETTKQVWSTTSDNGDDHSECIGHDALVLSSDSGYPIGIRRRAKLWVRQNVLSAHSGHPGPALPIGPSLTLYLTLMPQKLDESSEDQHRDTEGGPSSQKRPQGTPEKSGGTSKKPRKGKKNADRAQNGRDGGDGEEDEGDLKRDGPRFPWPDIPPKPKSFACPLWRYHPARYDKCKEFHLSALSYVTQHLFRKHVLQECTVDPPESAPSNGDSLLRPKTVKDANQIVRYCHNCRDEWHGSEAAEKYDLHVSAKVKCEKKTIEQTGVLLPQEFLDLKQKLKNLPEGEKWSTIWATLFPGVDPLSQYKEPETVTRIENYAQSDIPHQPFQHITVDATYQSYHPSAPQGYAQGTLGFSYSPVPYSGNNRLPDPLTNWPMAANIGGFSNGASHIPNSVSANAPMGPVQSDLGLFQSLFSVAPTENATFPTNDWNPNNHHGS</sequence>
<proteinExistence type="predicted"/>
<accession>A0A9P5AF85</accession>
<dbReference type="PANTHER" id="PTHR38166:SF1">
    <property type="entry name" value="C2H2-TYPE DOMAIN-CONTAINING PROTEIN"/>
    <property type="match status" value="1"/>
</dbReference>
<feature type="compositionally biased region" description="Basic and acidic residues" evidence="1">
    <location>
        <begin position="126"/>
        <end position="138"/>
    </location>
</feature>
<comment type="caution">
    <text evidence="2">The sequence shown here is derived from an EMBL/GenBank/DDBJ whole genome shotgun (WGS) entry which is preliminary data.</text>
</comment>
<dbReference type="OrthoDB" id="3521097at2759"/>
<evidence type="ECO:0000256" key="1">
    <source>
        <dbReference type="SAM" id="MobiDB-lite"/>
    </source>
</evidence>
<name>A0A9P5AF85_9HYPO</name>
<reference evidence="2" key="1">
    <citation type="journal article" date="2017" name="Mycologia">
        <title>Fusarium algeriense, sp. nov., a novel toxigenic crown rot pathogen of durum wheat from Algeria is nested in the Fusarium burgessii species complex.</title>
        <authorList>
            <person name="Laraba I."/>
            <person name="Keddad A."/>
            <person name="Boureghda H."/>
            <person name="Abdallah N."/>
            <person name="Vaughan M.M."/>
            <person name="Proctor R.H."/>
            <person name="Busman M."/>
            <person name="O'Donnell K."/>
        </authorList>
    </citation>
    <scope>NUCLEOTIDE SEQUENCE</scope>
    <source>
        <strain evidence="2">NRRL 25174</strain>
    </source>
</reference>
<gene>
    <name evidence="2" type="ORF">FBEOM_8408</name>
</gene>
<feature type="compositionally biased region" description="Basic and acidic residues" evidence="1">
    <location>
        <begin position="166"/>
        <end position="178"/>
    </location>
</feature>
<feature type="region of interest" description="Disordered" evidence="1">
    <location>
        <begin position="126"/>
        <end position="200"/>
    </location>
</feature>
<dbReference type="AlphaFoldDB" id="A0A9P5AF85"/>
<protein>
    <submittedName>
        <fullName evidence="2">Uncharacterized protein</fullName>
    </submittedName>
</protein>